<name>A0A7V8RXD5_9MYCO</name>
<dbReference type="Pfam" id="PF00005">
    <property type="entry name" value="ABC_tran"/>
    <property type="match status" value="2"/>
</dbReference>
<dbReference type="InterPro" id="IPR027417">
    <property type="entry name" value="P-loop_NTPase"/>
</dbReference>
<dbReference type="EMBL" id="LJFS01000012">
    <property type="protein sequence ID" value="KPG34093.1"/>
    <property type="molecule type" value="Genomic_DNA"/>
</dbReference>
<dbReference type="AlphaFoldDB" id="A0A7V8RXD5"/>
<evidence type="ECO:0000313" key="7">
    <source>
        <dbReference type="EMBL" id="KPG34093.1"/>
    </source>
</evidence>
<dbReference type="OrthoDB" id="8036461at2"/>
<evidence type="ECO:0000256" key="2">
    <source>
        <dbReference type="ARBA" id="ARBA00022448"/>
    </source>
</evidence>
<evidence type="ECO:0000313" key="9">
    <source>
        <dbReference type="Proteomes" id="UP000037962"/>
    </source>
</evidence>
<dbReference type="EMBL" id="LJFO01000003">
    <property type="protein sequence ID" value="KPG14398.1"/>
    <property type="molecule type" value="Genomic_DNA"/>
</dbReference>
<dbReference type="InterPro" id="IPR017871">
    <property type="entry name" value="ABC_transporter-like_CS"/>
</dbReference>
<dbReference type="Proteomes" id="UP000037962">
    <property type="component" value="Unassembled WGS sequence"/>
</dbReference>
<dbReference type="RefSeq" id="WP_043077844.1">
    <property type="nucleotide sequence ID" value="NZ_CP011530.1"/>
</dbReference>
<dbReference type="PANTHER" id="PTHR43776">
    <property type="entry name" value="TRANSPORT ATP-BINDING PROTEIN"/>
    <property type="match status" value="1"/>
</dbReference>
<protein>
    <recommendedName>
        <fullName evidence="5">ABC transporter domain-containing protein</fullName>
    </recommendedName>
</protein>
<comment type="similarity">
    <text evidence="1">Belongs to the ABC transporter superfamily.</text>
</comment>
<organism evidence="6 8">
    <name type="scientific">Mycobacteroides immunogenum</name>
    <dbReference type="NCBI Taxonomy" id="83262"/>
    <lineage>
        <taxon>Bacteria</taxon>
        <taxon>Bacillati</taxon>
        <taxon>Actinomycetota</taxon>
        <taxon>Actinomycetes</taxon>
        <taxon>Mycobacteriales</taxon>
        <taxon>Mycobacteriaceae</taxon>
        <taxon>Mycobacteroides</taxon>
    </lineage>
</organism>
<dbReference type="InterPro" id="IPR003439">
    <property type="entry name" value="ABC_transporter-like_ATP-bd"/>
</dbReference>
<keyword evidence="3" id="KW-0547">Nucleotide-binding</keyword>
<dbReference type="GO" id="GO:0005524">
    <property type="term" value="F:ATP binding"/>
    <property type="evidence" value="ECO:0007669"/>
    <property type="project" value="UniProtKB-KW"/>
</dbReference>
<feature type="domain" description="ABC transporter" evidence="5">
    <location>
        <begin position="270"/>
        <end position="509"/>
    </location>
</feature>
<dbReference type="PANTHER" id="PTHR43776:SF7">
    <property type="entry name" value="D,D-DIPEPTIDE TRANSPORT ATP-BINDING PROTEIN DDPF-RELATED"/>
    <property type="match status" value="1"/>
</dbReference>
<evidence type="ECO:0000256" key="4">
    <source>
        <dbReference type="ARBA" id="ARBA00022840"/>
    </source>
</evidence>
<dbReference type="KEGG" id="miz:BAB75_18955"/>
<feature type="domain" description="ABC transporter" evidence="5">
    <location>
        <begin position="5"/>
        <end position="250"/>
    </location>
</feature>
<sequence length="530" mass="55909">MSALVDAEGLTVRYGTEVAVSSVDMSVSRHECVAVIGSSGGGKSTVAKALAGLLGSAATLDAARLEIDGTDVRGFTERQWNRLRGRTVGFVLQDALVSLDPLRTIAHELTEAVAPNRTVAAAARREAAVALLSRVGAEHLAERLDAYSHQLSGGERQRVLIASALAADPALLVVDEPVTALDAVTRAGIRDLLAQLRDEGLGVVLVSHDLEFVGHLADRILVLDRGVPVETGTAHAVLNAPRHPATTRLVRAAASTRSPAPTVAEGAPVLVLRDVGKRYHNGVGGVDSVSLTVHSGEAVGLIGGSGSGKSTTAHLASAFTEPDIGVVELAGMRWSGVSERSRRPLRHRIQLIDQDTSGAFDPRYRVRRILGEALEAKGIRRPDEHDARIAALLSRVGLSPVLAARRTQTLSGGQRQRVAIARALAMNPEVLVCDEVVSALDPVSQAGILDVLNGLRGSGVGLLFVSHDVHVVRSLCSRVAVMKNGRIVEEGLTEAVWGSPQHQYTRQLLAAGRGDRAVGSKETEQEMSLT</sequence>
<dbReference type="GeneID" id="45765946"/>
<dbReference type="CDD" id="cd03257">
    <property type="entry name" value="ABC_NikE_OppD_transporters"/>
    <property type="match status" value="2"/>
</dbReference>
<proteinExistence type="inferred from homology"/>
<evidence type="ECO:0000313" key="6">
    <source>
        <dbReference type="EMBL" id="KPG14398.1"/>
    </source>
</evidence>
<keyword evidence="2" id="KW-0813">Transport</keyword>
<evidence type="ECO:0000256" key="3">
    <source>
        <dbReference type="ARBA" id="ARBA00022741"/>
    </source>
</evidence>
<keyword evidence="9" id="KW-1185">Reference proteome</keyword>
<dbReference type="InterPro" id="IPR003593">
    <property type="entry name" value="AAA+_ATPase"/>
</dbReference>
<dbReference type="PROSITE" id="PS50893">
    <property type="entry name" value="ABC_TRANSPORTER_2"/>
    <property type="match status" value="2"/>
</dbReference>
<gene>
    <name evidence="6" type="ORF">AN908_07595</name>
    <name evidence="7" type="ORF">AN912_12190</name>
</gene>
<evidence type="ECO:0000256" key="1">
    <source>
        <dbReference type="ARBA" id="ARBA00005417"/>
    </source>
</evidence>
<dbReference type="Gene3D" id="3.40.50.300">
    <property type="entry name" value="P-loop containing nucleotide triphosphate hydrolases"/>
    <property type="match status" value="2"/>
</dbReference>
<dbReference type="InterPro" id="IPR050319">
    <property type="entry name" value="ABC_transp_ATP-bind"/>
</dbReference>
<reference evidence="8 9" key="1">
    <citation type="submission" date="2015-09" db="EMBL/GenBank/DDBJ databases">
        <title>Genome Sequences of Mycobacterium immunogenum Isolates, Recuperated from a Chloraminated Drinking Water Distribution System Simulator Subjected to Episodes of Nitrification.</title>
        <authorList>
            <person name="Gomez-Alvarez V."/>
            <person name="Revetta R.P."/>
        </authorList>
    </citation>
    <scope>NUCLEOTIDE SEQUENCE [LARGE SCALE GENOMIC DNA]</scope>
    <source>
        <strain evidence="6 8">H008</strain>
        <strain evidence="7 9">H076</strain>
    </source>
</reference>
<keyword evidence="4" id="KW-0067">ATP-binding</keyword>
<evidence type="ECO:0000259" key="5">
    <source>
        <dbReference type="PROSITE" id="PS50893"/>
    </source>
</evidence>
<dbReference type="GO" id="GO:0016887">
    <property type="term" value="F:ATP hydrolysis activity"/>
    <property type="evidence" value="ECO:0007669"/>
    <property type="project" value="InterPro"/>
</dbReference>
<dbReference type="SMART" id="SM00382">
    <property type="entry name" value="AAA"/>
    <property type="match status" value="2"/>
</dbReference>
<dbReference type="SUPFAM" id="SSF52540">
    <property type="entry name" value="P-loop containing nucleoside triphosphate hydrolases"/>
    <property type="match status" value="2"/>
</dbReference>
<dbReference type="PROSITE" id="PS00211">
    <property type="entry name" value="ABC_TRANSPORTER_1"/>
    <property type="match status" value="2"/>
</dbReference>
<evidence type="ECO:0000313" key="8">
    <source>
        <dbReference type="Proteomes" id="UP000037843"/>
    </source>
</evidence>
<comment type="caution">
    <text evidence="6">The sequence shown here is derived from an EMBL/GenBank/DDBJ whole genome shotgun (WGS) entry which is preliminary data.</text>
</comment>
<accession>A0A7V8RXD5</accession>
<dbReference type="GO" id="GO:0055085">
    <property type="term" value="P:transmembrane transport"/>
    <property type="evidence" value="ECO:0007669"/>
    <property type="project" value="UniProtKB-ARBA"/>
</dbReference>
<dbReference type="Proteomes" id="UP000037843">
    <property type="component" value="Unassembled WGS sequence"/>
</dbReference>